<dbReference type="Proteomes" id="UP000217676">
    <property type="component" value="Chromosome"/>
</dbReference>
<evidence type="ECO:0000313" key="2">
    <source>
        <dbReference type="EMBL" id="BAU87946.1"/>
    </source>
</evidence>
<reference evidence="2 3" key="1">
    <citation type="journal article" date="2016" name="Genome Announc.">
        <title>Complete Genome Sequence of Thiostrepton-Producing Streptomyces laurentii ATCC 31255.</title>
        <authorList>
            <person name="Doi K."/>
            <person name="Fujino Y."/>
            <person name="Nagayoshi Y."/>
            <person name="Ohshima T."/>
            <person name="Ogata S."/>
        </authorList>
    </citation>
    <scope>NUCLEOTIDE SEQUENCE [LARGE SCALE GENOMIC DNA]</scope>
    <source>
        <strain evidence="2 3">ATCC 31255</strain>
    </source>
</reference>
<feature type="region of interest" description="Disordered" evidence="1">
    <location>
        <begin position="103"/>
        <end position="198"/>
    </location>
</feature>
<organism evidence="2 3">
    <name type="scientific">Streptomyces laurentii</name>
    <dbReference type="NCBI Taxonomy" id="39478"/>
    <lineage>
        <taxon>Bacteria</taxon>
        <taxon>Bacillati</taxon>
        <taxon>Actinomycetota</taxon>
        <taxon>Actinomycetes</taxon>
        <taxon>Kitasatosporales</taxon>
        <taxon>Streptomycetaceae</taxon>
        <taxon>Streptomyces</taxon>
    </lineage>
</organism>
<evidence type="ECO:0000313" key="3">
    <source>
        <dbReference type="Proteomes" id="UP000217676"/>
    </source>
</evidence>
<dbReference type="AlphaFoldDB" id="A0A160P929"/>
<accession>A0A160P929</accession>
<protein>
    <submittedName>
        <fullName evidence="2">Uncharacterized protein</fullName>
    </submittedName>
</protein>
<evidence type="ECO:0000256" key="1">
    <source>
        <dbReference type="SAM" id="MobiDB-lite"/>
    </source>
</evidence>
<name>A0A160P929_STRLU</name>
<dbReference type="KEGG" id="slau:SLA_7080"/>
<sequence>MYLKMYGERDGTARTHAGETQVAGGWRDFAEARDELSGWLDARASAKLATAFQVVFDTTSELVDADTGEAPGTAVESFEAMVPRHEPAAAIAALFELTPPLDSDADEEWRGPCSWGGSAPSARSLARWPVAPRRGPARKRIVATSGSDDQGGDDPAHPRTPCRAACAPEPRRLPGNPPLNERQGLLASWSAGPPANLS</sequence>
<gene>
    <name evidence="2" type="ORF">SLA_7080</name>
</gene>
<keyword evidence="3" id="KW-1185">Reference proteome</keyword>
<dbReference type="EMBL" id="AP017424">
    <property type="protein sequence ID" value="BAU87946.1"/>
    <property type="molecule type" value="Genomic_DNA"/>
</dbReference>
<proteinExistence type="predicted"/>